<dbReference type="GO" id="GO:0005634">
    <property type="term" value="C:nucleus"/>
    <property type="evidence" value="ECO:0007669"/>
    <property type="project" value="TreeGrafter"/>
</dbReference>
<dbReference type="Pfam" id="PF13639">
    <property type="entry name" value="zf-RING_2"/>
    <property type="match status" value="1"/>
</dbReference>
<feature type="domain" description="RING-type" evidence="10">
    <location>
        <begin position="312"/>
        <end position="353"/>
    </location>
</feature>
<dbReference type="Proteomes" id="UP000654370">
    <property type="component" value="Unassembled WGS sequence"/>
</dbReference>
<keyword evidence="5 8" id="KW-0863">Zinc-finger</keyword>
<gene>
    <name evidence="11" type="ORF">INT43_007442</name>
</gene>
<dbReference type="PROSITE" id="PS50089">
    <property type="entry name" value="ZF_RING_2"/>
    <property type="match status" value="1"/>
</dbReference>
<organism evidence="11 12">
    <name type="scientific">Mortierella isabellina</name>
    <name type="common">Filamentous fungus</name>
    <name type="synonym">Umbelopsis isabellina</name>
    <dbReference type="NCBI Taxonomy" id="91625"/>
    <lineage>
        <taxon>Eukaryota</taxon>
        <taxon>Fungi</taxon>
        <taxon>Fungi incertae sedis</taxon>
        <taxon>Mucoromycota</taxon>
        <taxon>Mucoromycotina</taxon>
        <taxon>Umbelopsidomycetes</taxon>
        <taxon>Umbelopsidales</taxon>
        <taxon>Umbelopsidaceae</taxon>
        <taxon>Umbelopsis</taxon>
    </lineage>
</organism>
<dbReference type="AlphaFoldDB" id="A0A8H7UEA9"/>
<dbReference type="InterPro" id="IPR039525">
    <property type="entry name" value="RNF126-like_zinc-ribbon"/>
</dbReference>
<dbReference type="InterPro" id="IPR051834">
    <property type="entry name" value="RING_finger_E3_ligase"/>
</dbReference>
<dbReference type="CDD" id="cd16454">
    <property type="entry name" value="RING-H2_PA-TM-RING"/>
    <property type="match status" value="1"/>
</dbReference>
<feature type="region of interest" description="Disordered" evidence="9">
    <location>
        <begin position="108"/>
        <end position="147"/>
    </location>
</feature>
<proteinExistence type="predicted"/>
<dbReference type="EC" id="2.3.2.27" evidence="2"/>
<name>A0A8H7UEA9_MORIS</name>
<dbReference type="Gene3D" id="3.30.40.10">
    <property type="entry name" value="Zinc/RING finger domain, C3HC4 (zinc finger)"/>
    <property type="match status" value="1"/>
</dbReference>
<dbReference type="InterPro" id="IPR001841">
    <property type="entry name" value="Znf_RING"/>
</dbReference>
<feature type="compositionally biased region" description="Low complexity" evidence="9">
    <location>
        <begin position="424"/>
        <end position="465"/>
    </location>
</feature>
<dbReference type="PANTHER" id="PTHR45931:SF3">
    <property type="entry name" value="RING ZINC FINGER-CONTAINING PROTEIN"/>
    <property type="match status" value="1"/>
</dbReference>
<evidence type="ECO:0000256" key="4">
    <source>
        <dbReference type="ARBA" id="ARBA00022723"/>
    </source>
</evidence>
<evidence type="ECO:0000313" key="12">
    <source>
        <dbReference type="Proteomes" id="UP000654370"/>
    </source>
</evidence>
<dbReference type="GO" id="GO:0006511">
    <property type="term" value="P:ubiquitin-dependent protein catabolic process"/>
    <property type="evidence" value="ECO:0007669"/>
    <property type="project" value="TreeGrafter"/>
</dbReference>
<feature type="region of interest" description="Disordered" evidence="9">
    <location>
        <begin position="360"/>
        <end position="465"/>
    </location>
</feature>
<keyword evidence="12" id="KW-1185">Reference proteome</keyword>
<evidence type="ECO:0000256" key="8">
    <source>
        <dbReference type="PROSITE-ProRule" id="PRU00175"/>
    </source>
</evidence>
<dbReference type="SMART" id="SM00184">
    <property type="entry name" value="RING"/>
    <property type="match status" value="1"/>
</dbReference>
<evidence type="ECO:0000256" key="2">
    <source>
        <dbReference type="ARBA" id="ARBA00012483"/>
    </source>
</evidence>
<dbReference type="OrthoDB" id="8062037at2759"/>
<keyword evidence="6" id="KW-0833">Ubl conjugation pathway</keyword>
<evidence type="ECO:0000256" key="9">
    <source>
        <dbReference type="SAM" id="MobiDB-lite"/>
    </source>
</evidence>
<keyword evidence="3" id="KW-0808">Transferase</keyword>
<evidence type="ECO:0000256" key="3">
    <source>
        <dbReference type="ARBA" id="ARBA00022679"/>
    </source>
</evidence>
<evidence type="ECO:0000256" key="7">
    <source>
        <dbReference type="ARBA" id="ARBA00022833"/>
    </source>
</evidence>
<feature type="compositionally biased region" description="Low complexity" evidence="9">
    <location>
        <begin position="367"/>
        <end position="405"/>
    </location>
</feature>
<dbReference type="EMBL" id="JAEPQZ010000004">
    <property type="protein sequence ID" value="KAG2182511.1"/>
    <property type="molecule type" value="Genomic_DNA"/>
</dbReference>
<accession>A0A8H7UEA9</accession>
<comment type="catalytic activity">
    <reaction evidence="1">
        <text>S-ubiquitinyl-[E2 ubiquitin-conjugating enzyme]-L-cysteine + [acceptor protein]-L-lysine = [E2 ubiquitin-conjugating enzyme]-L-cysteine + N(6)-ubiquitinyl-[acceptor protein]-L-lysine.</text>
        <dbReference type="EC" id="2.3.2.27"/>
    </reaction>
</comment>
<comment type="caution">
    <text evidence="11">The sequence shown here is derived from an EMBL/GenBank/DDBJ whole genome shotgun (WGS) entry which is preliminary data.</text>
</comment>
<keyword evidence="7" id="KW-0862">Zinc</keyword>
<dbReference type="GO" id="GO:0008270">
    <property type="term" value="F:zinc ion binding"/>
    <property type="evidence" value="ECO:0007669"/>
    <property type="project" value="UniProtKB-KW"/>
</dbReference>
<feature type="region of interest" description="Disordered" evidence="9">
    <location>
        <begin position="164"/>
        <end position="204"/>
    </location>
</feature>
<evidence type="ECO:0000256" key="1">
    <source>
        <dbReference type="ARBA" id="ARBA00000900"/>
    </source>
</evidence>
<dbReference type="PANTHER" id="PTHR45931">
    <property type="entry name" value="SI:CH211-59O9.10"/>
    <property type="match status" value="1"/>
</dbReference>
<reference evidence="11" key="1">
    <citation type="submission" date="2020-12" db="EMBL/GenBank/DDBJ databases">
        <title>Metabolic potential, ecology and presence of endohyphal bacteria is reflected in genomic diversity of Mucoromycotina.</title>
        <authorList>
            <person name="Muszewska A."/>
            <person name="Okrasinska A."/>
            <person name="Steczkiewicz K."/>
            <person name="Drgas O."/>
            <person name="Orlowska M."/>
            <person name="Perlinska-Lenart U."/>
            <person name="Aleksandrzak-Piekarczyk T."/>
            <person name="Szatraj K."/>
            <person name="Zielenkiewicz U."/>
            <person name="Pilsyk S."/>
            <person name="Malc E."/>
            <person name="Mieczkowski P."/>
            <person name="Kruszewska J.S."/>
            <person name="Biernat P."/>
            <person name="Pawlowska J."/>
        </authorList>
    </citation>
    <scope>NUCLEOTIDE SEQUENCE</scope>
    <source>
        <strain evidence="11">WA0000067209</strain>
    </source>
</reference>
<evidence type="ECO:0000256" key="5">
    <source>
        <dbReference type="ARBA" id="ARBA00022771"/>
    </source>
</evidence>
<evidence type="ECO:0000256" key="6">
    <source>
        <dbReference type="ARBA" id="ARBA00022786"/>
    </source>
</evidence>
<evidence type="ECO:0000313" key="11">
    <source>
        <dbReference type="EMBL" id="KAG2182511.1"/>
    </source>
</evidence>
<dbReference type="Pfam" id="PF14369">
    <property type="entry name" value="Zn_ribbon_19"/>
    <property type="match status" value="1"/>
</dbReference>
<dbReference type="GO" id="GO:0061630">
    <property type="term" value="F:ubiquitin protein ligase activity"/>
    <property type="evidence" value="ECO:0007669"/>
    <property type="project" value="UniProtKB-EC"/>
</dbReference>
<dbReference type="SUPFAM" id="SSF57850">
    <property type="entry name" value="RING/U-box"/>
    <property type="match status" value="1"/>
</dbReference>
<protein>
    <recommendedName>
        <fullName evidence="2">RING-type E3 ubiquitin transferase</fullName>
        <ecNumber evidence="2">2.3.2.27</ecNumber>
    </recommendedName>
</protein>
<evidence type="ECO:0000259" key="10">
    <source>
        <dbReference type="PROSITE" id="PS50089"/>
    </source>
</evidence>
<keyword evidence="4" id="KW-0479">Metal-binding</keyword>
<sequence length="465" mass="49612">MPPQRPQYWCHQCQQEVQVLLAPEPVCQRCNGQFVEQIEPENDPRDFVAPVDEDNPAIGSAPGAYYTFNASGPNSNFFQFYDGNSNNAAEQPGGGALYGMLQALLSGNLPTPPIPTDRNPNRPTDTGMNPSGETAQSGDGGDGTRAGRIRQPVMFMGSFGADGGVRFRTVQGDSQMPGGYQENPQSGPGMPESPRPGEGRDQGSRTANMINLIQMISGLSGSPIHLNFGGSANPGDYVFSQTGLDNIITQLMEQANSEHAPAPATDEMIESLEKKKLDESDIGNCHTIITIYIEKSQANQIFTTNAEKYSHCAICTDDFVKEDEVVTLPCEHPYHKDCITPWLKVNGTCPVCRYSLITGQKPKDEASGNNTANTNASGSNASQAPPASSVNTNPTNTAPPTMNASMSWESSIPGAFVWGPGGDNQSTTNNTNTNANTSTSNNSSSNDNQPGQNDPGNPNNVLDLD</sequence>
<feature type="compositionally biased region" description="Polar residues" evidence="9">
    <location>
        <begin position="121"/>
        <end position="137"/>
    </location>
</feature>
<dbReference type="InterPro" id="IPR013083">
    <property type="entry name" value="Znf_RING/FYVE/PHD"/>
</dbReference>